<dbReference type="InterPro" id="IPR001584">
    <property type="entry name" value="Integrase_cat-core"/>
</dbReference>
<evidence type="ECO:0000259" key="2">
    <source>
        <dbReference type="PROSITE" id="PS50994"/>
    </source>
</evidence>
<dbReference type="SUPFAM" id="SSF53098">
    <property type="entry name" value="Ribonuclease H-like"/>
    <property type="match status" value="1"/>
</dbReference>
<dbReference type="EMBL" id="PGOZ01000005">
    <property type="protein sequence ID" value="PJI32873.1"/>
    <property type="molecule type" value="Genomic_DNA"/>
</dbReference>
<comment type="caution">
    <text evidence="3">The sequence shown here is derived from an EMBL/GenBank/DDBJ whole genome shotgun (WGS) entry which is preliminary data.</text>
</comment>
<evidence type="ECO:0000256" key="1">
    <source>
        <dbReference type="ARBA" id="ARBA00009964"/>
    </source>
</evidence>
<dbReference type="SUPFAM" id="SSF46689">
    <property type="entry name" value="Homeodomain-like"/>
    <property type="match status" value="1"/>
</dbReference>
<dbReference type="Pfam" id="PF13276">
    <property type="entry name" value="HTH_21"/>
    <property type="match status" value="1"/>
</dbReference>
<dbReference type="InterPro" id="IPR002514">
    <property type="entry name" value="Transposase_8"/>
</dbReference>
<dbReference type="AlphaFoldDB" id="A0A2H9UMG3"/>
<dbReference type="GO" id="GO:0004803">
    <property type="term" value="F:transposase activity"/>
    <property type="evidence" value="ECO:0007669"/>
    <property type="project" value="InterPro"/>
</dbReference>
<dbReference type="NCBIfam" id="NF033516">
    <property type="entry name" value="transpos_IS3"/>
    <property type="match status" value="1"/>
</dbReference>
<protein>
    <submittedName>
        <fullName evidence="3">IS3 family transposase</fullName>
    </submittedName>
</protein>
<organism evidence="3 4">
    <name type="scientific">Acinetobacter pseudolwoffii</name>
    <dbReference type="NCBI Taxonomy" id="2053287"/>
    <lineage>
        <taxon>Bacteria</taxon>
        <taxon>Pseudomonadati</taxon>
        <taxon>Pseudomonadota</taxon>
        <taxon>Gammaproteobacteria</taxon>
        <taxon>Moraxellales</taxon>
        <taxon>Moraxellaceae</taxon>
        <taxon>Acinetobacter</taxon>
    </lineage>
</organism>
<dbReference type="InterPro" id="IPR036397">
    <property type="entry name" value="RNaseH_sf"/>
</dbReference>
<evidence type="ECO:0000313" key="3">
    <source>
        <dbReference type="EMBL" id="PJI32873.1"/>
    </source>
</evidence>
<dbReference type="InterPro" id="IPR048020">
    <property type="entry name" value="Transpos_IS3"/>
</dbReference>
<reference evidence="3 4" key="1">
    <citation type="submission" date="2017-11" db="EMBL/GenBank/DDBJ databases">
        <authorList>
            <person name="Han C.G."/>
        </authorList>
    </citation>
    <scope>NUCLEOTIDE SEQUENCE [LARGE SCALE GENOMIC DNA]</scope>
    <source>
        <strain evidence="3 4">ANC 5347</strain>
    </source>
</reference>
<dbReference type="InterPro" id="IPR050900">
    <property type="entry name" value="Transposase_IS3/IS150/IS904"/>
</dbReference>
<dbReference type="PANTHER" id="PTHR46889:SF4">
    <property type="entry name" value="TRANSPOSASE INSO FOR INSERTION SEQUENCE ELEMENT IS911B-RELATED"/>
    <property type="match status" value="1"/>
</dbReference>
<dbReference type="PANTHER" id="PTHR46889">
    <property type="entry name" value="TRANSPOSASE INSF FOR INSERTION SEQUENCE IS3B-RELATED"/>
    <property type="match status" value="1"/>
</dbReference>
<dbReference type="Gene3D" id="1.10.10.60">
    <property type="entry name" value="Homeodomain-like"/>
    <property type="match status" value="1"/>
</dbReference>
<dbReference type="Pfam" id="PF01527">
    <property type="entry name" value="HTH_Tnp_1"/>
    <property type="match status" value="1"/>
</dbReference>
<accession>A0A2H9UMG3</accession>
<comment type="similarity">
    <text evidence="1">Belongs to the transposase 8 family.</text>
</comment>
<dbReference type="InterPro" id="IPR025948">
    <property type="entry name" value="HTH-like_dom"/>
</dbReference>
<dbReference type="GO" id="GO:0015074">
    <property type="term" value="P:DNA integration"/>
    <property type="evidence" value="ECO:0007669"/>
    <property type="project" value="InterPro"/>
</dbReference>
<proteinExistence type="inferred from homology"/>
<gene>
    <name evidence="3" type="ORF">CU320_05755</name>
</gene>
<evidence type="ECO:0000313" key="4">
    <source>
        <dbReference type="Proteomes" id="UP000242351"/>
    </source>
</evidence>
<dbReference type="InterPro" id="IPR012337">
    <property type="entry name" value="RNaseH-like_sf"/>
</dbReference>
<dbReference type="InterPro" id="IPR009057">
    <property type="entry name" value="Homeodomain-like_sf"/>
</dbReference>
<sequence>MRTRRTFTPEFKLEAASLVLNQGYSITQACRALDIGQTALKRWVDQLQFERTGQSPTTPALTAEQREIQQLKTRIHQLEQEKMIPKKGYSSLNVRRIQTYALIDQLRKLSPVKVLCRAFGILRSSYYHYRATRKSRSSDRTKLNAMIHSLFKQSRCSLGSRGMRYMLLNQGIKIGRYLVRKLMRESGLISKQRKKHRYQNTVDETILVPNTLNRQFKPAYPNHVWSSDITYIWTGKTWAYLAVVLDLYARRVIGWSMSAQANQHLVLKALDEAWHRRGKPAGVIFHSDQGSQYKSLLVRQRLKSYAIQQSMSRKGNCWDNAPTERLFRSLKTEWIPKLGYHSIEEAKLDIGLYLMEYYNRIRPHQFNNGISPFAVEQKLKTVSNIC</sequence>
<dbReference type="PROSITE" id="PS50994">
    <property type="entry name" value="INTEGRASE"/>
    <property type="match status" value="1"/>
</dbReference>
<dbReference type="GO" id="GO:0003677">
    <property type="term" value="F:DNA binding"/>
    <property type="evidence" value="ECO:0007669"/>
    <property type="project" value="InterPro"/>
</dbReference>
<dbReference type="Pfam" id="PF00665">
    <property type="entry name" value="rve"/>
    <property type="match status" value="1"/>
</dbReference>
<dbReference type="GO" id="GO:0006313">
    <property type="term" value="P:DNA transposition"/>
    <property type="evidence" value="ECO:0007669"/>
    <property type="project" value="InterPro"/>
</dbReference>
<dbReference type="Proteomes" id="UP000242351">
    <property type="component" value="Unassembled WGS sequence"/>
</dbReference>
<name>A0A2H9UMG3_9GAMM</name>
<dbReference type="Gene3D" id="3.30.420.10">
    <property type="entry name" value="Ribonuclease H-like superfamily/Ribonuclease H"/>
    <property type="match status" value="1"/>
</dbReference>
<dbReference type="PROSITE" id="PS51257">
    <property type="entry name" value="PROKAR_LIPOPROTEIN"/>
    <property type="match status" value="1"/>
</dbReference>
<feature type="domain" description="Integrase catalytic" evidence="2">
    <location>
        <begin position="217"/>
        <end position="380"/>
    </location>
</feature>
<reference evidence="3 4" key="2">
    <citation type="submission" date="2017-12" db="EMBL/GenBank/DDBJ databases">
        <title>Revising the taxonomy of the Acinetobacter lwoffii group: the description of Acinetobacter pseudolwoffii sp. nov. and emended description of Acinetobacter lwoffii.</title>
        <authorList>
            <person name="Nemec A."/>
        </authorList>
    </citation>
    <scope>NUCLEOTIDE SEQUENCE [LARGE SCALE GENOMIC DNA]</scope>
    <source>
        <strain evidence="3 4">ANC 5347</strain>
    </source>
</reference>
<dbReference type="RefSeq" id="WP_100357481.1">
    <property type="nucleotide sequence ID" value="NZ_PGOZ01000005.1"/>
</dbReference>